<dbReference type="InterPro" id="IPR012373">
    <property type="entry name" value="Ferrdict_sens_TM"/>
</dbReference>
<dbReference type="PIRSF" id="PIRSF018266">
    <property type="entry name" value="FecR"/>
    <property type="match status" value="1"/>
</dbReference>
<evidence type="ECO:0000259" key="2">
    <source>
        <dbReference type="Pfam" id="PF16220"/>
    </source>
</evidence>
<dbReference type="PANTHER" id="PTHR30273">
    <property type="entry name" value="PERIPLASMIC SIGNAL SENSOR AND SIGMA FACTOR ACTIVATOR FECR-RELATED"/>
    <property type="match status" value="1"/>
</dbReference>
<evidence type="ECO:0000313" key="3">
    <source>
        <dbReference type="EMBL" id="SSW67973.1"/>
    </source>
</evidence>
<dbReference type="AlphaFoldDB" id="A0A446CJM3"/>
<dbReference type="InterPro" id="IPR032623">
    <property type="entry name" value="FecR_N"/>
</dbReference>
<dbReference type="Proteomes" id="UP000289465">
    <property type="component" value="Unassembled WGS sequence"/>
</dbReference>
<feature type="domain" description="FecR N-terminal" evidence="2">
    <location>
        <begin position="25"/>
        <end position="65"/>
    </location>
</feature>
<dbReference type="PANTHER" id="PTHR30273:SF2">
    <property type="entry name" value="PROTEIN FECR"/>
    <property type="match status" value="1"/>
</dbReference>
<dbReference type="GO" id="GO:0016989">
    <property type="term" value="F:sigma factor antagonist activity"/>
    <property type="evidence" value="ECO:0007669"/>
    <property type="project" value="TreeGrafter"/>
</dbReference>
<sequence>MSATSLRPRDGSPAAELPVPEDVVDAAIQWYVLLASGTATAQDHAAFARWRAESPAHAAAWSRFEVMGGRLRGGAARLAPAATHAALTKAASTSGRRRALKTLAWAGLGGSAFYLAQAQLPWRGQLAGALADLRTGTGERRSLVLEDGTHLQLNTATAVDLRFSGSERRIVLREGEILVATAADALGRPLVVESPAGTLVPLGTRFTVRHVADEADCSPTRLAVIEGAVRIYADGRPDGETALVMAGQQARFTRKRIHAPAPLDEAGHSWVDGTFSAEGMRLADLLADLGRYRPGRLRCAPGVADLRITGAWPLDGPDATDRILDALERRLPVRVSRYTRYWVTVGPR</sequence>
<evidence type="ECO:0008006" key="5">
    <source>
        <dbReference type="Google" id="ProtNLM"/>
    </source>
</evidence>
<proteinExistence type="predicted"/>
<dbReference type="Gene3D" id="2.60.120.1440">
    <property type="match status" value="1"/>
</dbReference>
<dbReference type="InterPro" id="IPR006860">
    <property type="entry name" value="FecR"/>
</dbReference>
<dbReference type="EMBL" id="UFQC01000013">
    <property type="protein sequence ID" value="SSW67973.1"/>
    <property type="molecule type" value="Genomic_DNA"/>
</dbReference>
<organism evidence="3 4">
    <name type="scientific">Achromobacter veterisilvae</name>
    <dbReference type="NCBI Taxonomy" id="2069367"/>
    <lineage>
        <taxon>Bacteria</taxon>
        <taxon>Pseudomonadati</taxon>
        <taxon>Pseudomonadota</taxon>
        <taxon>Betaproteobacteria</taxon>
        <taxon>Burkholderiales</taxon>
        <taxon>Alcaligenaceae</taxon>
        <taxon>Achromobacter</taxon>
    </lineage>
</organism>
<protein>
    <recommendedName>
        <fullName evidence="5">Fec operon regulator FecR</fullName>
    </recommendedName>
</protein>
<reference evidence="3 4" key="1">
    <citation type="submission" date="2018-07" db="EMBL/GenBank/DDBJ databases">
        <authorList>
            <person name="Peeters C."/>
        </authorList>
    </citation>
    <scope>NUCLEOTIDE SEQUENCE [LARGE SCALE GENOMIC DNA]</scope>
    <source>
        <strain evidence="3 4">LMG 30378</strain>
    </source>
</reference>
<feature type="domain" description="FecR protein" evidence="1">
    <location>
        <begin position="132"/>
        <end position="230"/>
    </location>
</feature>
<dbReference type="Pfam" id="PF16220">
    <property type="entry name" value="DUF4880"/>
    <property type="match status" value="1"/>
</dbReference>
<name>A0A446CJM3_9BURK</name>
<gene>
    <name evidence="3" type="ORF">AVE30378_02857</name>
</gene>
<evidence type="ECO:0000259" key="1">
    <source>
        <dbReference type="Pfam" id="PF04773"/>
    </source>
</evidence>
<dbReference type="RefSeq" id="WP_244235047.1">
    <property type="nucleotide sequence ID" value="NZ_UFQC01000013.1"/>
</dbReference>
<evidence type="ECO:0000313" key="4">
    <source>
        <dbReference type="Proteomes" id="UP000289465"/>
    </source>
</evidence>
<accession>A0A446CJM3</accession>
<dbReference type="Pfam" id="PF04773">
    <property type="entry name" value="FecR"/>
    <property type="match status" value="1"/>
</dbReference>